<dbReference type="EMBL" id="PVTD01000022">
    <property type="protein sequence ID" value="PRY19466.1"/>
    <property type="molecule type" value="Genomic_DNA"/>
</dbReference>
<dbReference type="PANTHER" id="PTHR30050">
    <property type="entry name" value="CHROMOSOMAL REPLICATION INITIATOR PROTEIN DNAA"/>
    <property type="match status" value="1"/>
</dbReference>
<dbReference type="PANTHER" id="PTHR30050:SF2">
    <property type="entry name" value="CHROMOSOMAL REPLICATION INITIATOR PROTEIN DNAA"/>
    <property type="match status" value="1"/>
</dbReference>
<dbReference type="GO" id="GO:0003688">
    <property type="term" value="F:DNA replication origin binding"/>
    <property type="evidence" value="ECO:0007669"/>
    <property type="project" value="UniProtKB-UniRule"/>
</dbReference>
<reference evidence="15 16" key="1">
    <citation type="submission" date="2018-03" db="EMBL/GenBank/DDBJ databases">
        <title>Genomic Encyclopedia of Archaeal and Bacterial Type Strains, Phase II (KMG-II): from individual species to whole genera.</title>
        <authorList>
            <person name="Goeker M."/>
        </authorList>
    </citation>
    <scope>NUCLEOTIDE SEQUENCE [LARGE SCALE GENOMIC DNA]</scope>
    <source>
        <strain evidence="15 16">DSM 29328</strain>
    </source>
</reference>
<feature type="region of interest" description="Domain I, interacts with DnaA modulators" evidence="8">
    <location>
        <begin position="1"/>
        <end position="88"/>
    </location>
</feature>
<keyword evidence="5 8" id="KW-0067">ATP-binding</keyword>
<evidence type="ECO:0000256" key="12">
    <source>
        <dbReference type="SAM" id="MobiDB-lite"/>
    </source>
</evidence>
<feature type="domain" description="AAA+ ATPase" evidence="13">
    <location>
        <begin position="155"/>
        <end position="285"/>
    </location>
</feature>
<dbReference type="Proteomes" id="UP000239480">
    <property type="component" value="Unassembled WGS sequence"/>
</dbReference>
<dbReference type="Pfam" id="PF00308">
    <property type="entry name" value="Bac_DnaA"/>
    <property type="match status" value="1"/>
</dbReference>
<feature type="binding site" evidence="8">
    <location>
        <position position="168"/>
    </location>
    <ligand>
        <name>ATP</name>
        <dbReference type="ChEBI" id="CHEBI:30616"/>
    </ligand>
</feature>
<dbReference type="HAMAP" id="MF_00377">
    <property type="entry name" value="DnaA_bact"/>
    <property type="match status" value="1"/>
</dbReference>
<name>A0A2T0RE44_9RHOB</name>
<dbReference type="GO" id="GO:0005524">
    <property type="term" value="F:ATP binding"/>
    <property type="evidence" value="ECO:0007669"/>
    <property type="project" value="UniProtKB-UniRule"/>
</dbReference>
<comment type="caution">
    <text evidence="8">Lacks conserved residue(s) required for the propagation of feature annotation.</text>
</comment>
<evidence type="ECO:0000259" key="14">
    <source>
        <dbReference type="SMART" id="SM00760"/>
    </source>
</evidence>
<dbReference type="PRINTS" id="PR00051">
    <property type="entry name" value="DNAA"/>
</dbReference>
<evidence type="ECO:0000256" key="1">
    <source>
        <dbReference type="ARBA" id="ARBA00006583"/>
    </source>
</evidence>
<feature type="compositionally biased region" description="Polar residues" evidence="12">
    <location>
        <begin position="91"/>
        <end position="104"/>
    </location>
</feature>
<comment type="subunit">
    <text evidence="8">Oligomerizes as a right-handed, spiral filament on DNA at oriC.</text>
</comment>
<dbReference type="InterPro" id="IPR038454">
    <property type="entry name" value="DnaA_N_sf"/>
</dbReference>
<comment type="function">
    <text evidence="8 10">Plays an essential role in the initiation and regulation of chromosomal replication. ATP-DnaA binds to the origin of replication (oriC) to initiate formation of the DNA replication initiation complex once per cell cycle. Binds the DnaA box (a 9 base pair repeat at the origin) and separates the double-stranded (ds)DNA. Forms a right-handed helical filament on oriC DNA; dsDNA binds to the exterior of the filament while single-stranded (ss)DNA is stabiized in the filament's interior. The ATP-DnaA-oriC complex binds and stabilizes one strand of the AT-rich DNA unwinding element (DUE), permitting loading of DNA polymerase. After initiation quickly degrades to an ADP-DnaA complex that is not apt for DNA replication. Binds acidic phospholipids.</text>
</comment>
<feature type="binding site" evidence="8">
    <location>
        <position position="166"/>
    </location>
    <ligand>
        <name>ATP</name>
        <dbReference type="ChEBI" id="CHEBI:30616"/>
    </ligand>
</feature>
<comment type="similarity">
    <text evidence="1 8 11">Belongs to the DnaA family.</text>
</comment>
<dbReference type="Pfam" id="PF11638">
    <property type="entry name" value="DnaA_N"/>
    <property type="match status" value="1"/>
</dbReference>
<dbReference type="GO" id="GO:0008289">
    <property type="term" value="F:lipid binding"/>
    <property type="evidence" value="ECO:0007669"/>
    <property type="project" value="UniProtKB-KW"/>
</dbReference>
<dbReference type="SMART" id="SM00760">
    <property type="entry name" value="Bac_DnaA_C"/>
    <property type="match status" value="1"/>
</dbReference>
<dbReference type="InterPro" id="IPR027417">
    <property type="entry name" value="P-loop_NTPase"/>
</dbReference>
<keyword evidence="4 8" id="KW-0547">Nucleotide-binding</keyword>
<evidence type="ECO:0000256" key="8">
    <source>
        <dbReference type="HAMAP-Rule" id="MF_00377"/>
    </source>
</evidence>
<dbReference type="InterPro" id="IPR024633">
    <property type="entry name" value="DnaA_N_dom"/>
</dbReference>
<protein>
    <recommendedName>
        <fullName evidence="8 9">Chromosomal replication initiator protein DnaA</fullName>
    </recommendedName>
</protein>
<dbReference type="CDD" id="cd00009">
    <property type="entry name" value="AAA"/>
    <property type="match status" value="1"/>
</dbReference>
<dbReference type="Gene3D" id="1.10.1750.10">
    <property type="match status" value="1"/>
</dbReference>
<keyword evidence="3 8" id="KW-0235">DNA replication</keyword>
<sequence length="463" mass="52094">MTDDTWGRVREDLRKAVGKNNYVTWIEPLEFATLENGVAHFRAPTNFIGNWVSRNYGDQIAMHMSRNGTPVQRIEFSVGAAVREALAASSVQPNSVSAGGSNAPSPAPRPQSKGASDMPGAPLDKRFTFDSFVVGKPNELAHAAARRVAEGGPVSFNPLFLYGGVGLGKTHLMHAIAWQLQTDRPDLKVVYLSAEQFMYRFVQALRENGTMQFKEMFRSVDVLMVDDVQFIAGKDGTQEEFFHTFNALVDQHKQIIISADRAPVEIKKLEDRIASRLQSGLVVDLHPTDYELRLGILQHKVDQYRETYPGLVIKDGVLEFLAHRISTNVRVLEGALTKLFAFGSLVGREITLELTQDCLADVLRASDRKVTVEEIQRKVSEHYNMRLSDMIGPKRHRTIARPRQMAMYLSKQLTSRSLPEIGRRFGGRDHTTVMHAVRRIEELKAVDNQIAEDLELLRRMLEA</sequence>
<feature type="domain" description="Chromosomal replication initiator DnaA C-terminal" evidence="14">
    <location>
        <begin position="371"/>
        <end position="440"/>
    </location>
</feature>
<dbReference type="InterPro" id="IPR018312">
    <property type="entry name" value="Chromosome_initiator_DnaA_CS"/>
</dbReference>
<evidence type="ECO:0000259" key="13">
    <source>
        <dbReference type="SMART" id="SM00382"/>
    </source>
</evidence>
<comment type="caution">
    <text evidence="15">The sequence shown here is derived from an EMBL/GenBank/DDBJ whole genome shotgun (WGS) entry which is preliminary data.</text>
</comment>
<evidence type="ECO:0000256" key="9">
    <source>
        <dbReference type="NCBIfam" id="TIGR00362"/>
    </source>
</evidence>
<proteinExistence type="inferred from homology"/>
<evidence type="ECO:0000256" key="2">
    <source>
        <dbReference type="ARBA" id="ARBA00022490"/>
    </source>
</evidence>
<evidence type="ECO:0000313" key="15">
    <source>
        <dbReference type="EMBL" id="PRY19466.1"/>
    </source>
</evidence>
<dbReference type="InterPro" id="IPR003593">
    <property type="entry name" value="AAA+_ATPase"/>
</dbReference>
<evidence type="ECO:0000313" key="16">
    <source>
        <dbReference type="Proteomes" id="UP000239480"/>
    </source>
</evidence>
<evidence type="ECO:0000256" key="10">
    <source>
        <dbReference type="RuleBase" id="RU000577"/>
    </source>
</evidence>
<keyword evidence="2 8" id="KW-0963">Cytoplasm</keyword>
<dbReference type="RefSeq" id="WP_106208492.1">
    <property type="nucleotide sequence ID" value="NZ_PVTD01000022.1"/>
</dbReference>
<dbReference type="GO" id="GO:0005886">
    <property type="term" value="C:plasma membrane"/>
    <property type="evidence" value="ECO:0007669"/>
    <property type="project" value="TreeGrafter"/>
</dbReference>
<dbReference type="Gene3D" id="3.40.50.300">
    <property type="entry name" value="P-loop containing nucleotide triphosphate hydrolases"/>
    <property type="match status" value="1"/>
</dbReference>
<keyword evidence="16" id="KW-1185">Reference proteome</keyword>
<comment type="subcellular location">
    <subcellularLocation>
        <location evidence="8">Cytoplasm</location>
    </subcellularLocation>
</comment>
<dbReference type="SUPFAM" id="SSF48295">
    <property type="entry name" value="TrpR-like"/>
    <property type="match status" value="1"/>
</dbReference>
<dbReference type="GO" id="GO:0005737">
    <property type="term" value="C:cytoplasm"/>
    <property type="evidence" value="ECO:0007669"/>
    <property type="project" value="UniProtKB-SubCell"/>
</dbReference>
<evidence type="ECO:0000256" key="5">
    <source>
        <dbReference type="ARBA" id="ARBA00022840"/>
    </source>
</evidence>
<dbReference type="GO" id="GO:0006270">
    <property type="term" value="P:DNA replication initiation"/>
    <property type="evidence" value="ECO:0007669"/>
    <property type="project" value="UniProtKB-UniRule"/>
</dbReference>
<dbReference type="SUPFAM" id="SSF52540">
    <property type="entry name" value="P-loop containing nucleoside triphosphate hydrolases"/>
    <property type="match status" value="1"/>
</dbReference>
<feature type="binding site" evidence="8">
    <location>
        <position position="169"/>
    </location>
    <ligand>
        <name>ATP</name>
        <dbReference type="ChEBI" id="CHEBI:30616"/>
    </ligand>
</feature>
<dbReference type="SMART" id="SM00382">
    <property type="entry name" value="AAA"/>
    <property type="match status" value="1"/>
</dbReference>
<keyword evidence="7 8" id="KW-0238">DNA-binding</keyword>
<dbReference type="Pfam" id="PF08299">
    <property type="entry name" value="Bac_DnaA_C"/>
    <property type="match status" value="1"/>
</dbReference>
<dbReference type="CDD" id="cd06571">
    <property type="entry name" value="Bac_DnaA_C"/>
    <property type="match status" value="1"/>
</dbReference>
<dbReference type="NCBIfam" id="TIGR00362">
    <property type="entry name" value="DnaA"/>
    <property type="match status" value="1"/>
</dbReference>
<dbReference type="FunFam" id="3.40.50.300:FF:000668">
    <property type="entry name" value="Chromosomal replication initiator protein DnaA"/>
    <property type="match status" value="1"/>
</dbReference>
<dbReference type="GO" id="GO:0006275">
    <property type="term" value="P:regulation of DNA replication"/>
    <property type="evidence" value="ECO:0007669"/>
    <property type="project" value="UniProtKB-UniRule"/>
</dbReference>
<evidence type="ECO:0000256" key="6">
    <source>
        <dbReference type="ARBA" id="ARBA00023121"/>
    </source>
</evidence>
<evidence type="ECO:0000256" key="11">
    <source>
        <dbReference type="RuleBase" id="RU004227"/>
    </source>
</evidence>
<organism evidence="15 16">
    <name type="scientific">Aliiruegeria haliotis</name>
    <dbReference type="NCBI Taxonomy" id="1280846"/>
    <lineage>
        <taxon>Bacteria</taxon>
        <taxon>Pseudomonadati</taxon>
        <taxon>Pseudomonadota</taxon>
        <taxon>Alphaproteobacteria</taxon>
        <taxon>Rhodobacterales</taxon>
        <taxon>Roseobacteraceae</taxon>
        <taxon>Aliiruegeria</taxon>
    </lineage>
</organism>
<evidence type="ECO:0000256" key="3">
    <source>
        <dbReference type="ARBA" id="ARBA00022705"/>
    </source>
</evidence>
<gene>
    <name evidence="8" type="primary">dnaA</name>
    <name evidence="15" type="ORF">CLV78_12214</name>
</gene>
<feature type="region of interest" description="Domain IV, binds dsDNA" evidence="8">
    <location>
        <begin position="344"/>
        <end position="463"/>
    </location>
</feature>
<dbReference type="Gene3D" id="3.30.300.180">
    <property type="match status" value="1"/>
</dbReference>
<evidence type="ECO:0000256" key="4">
    <source>
        <dbReference type="ARBA" id="ARBA00022741"/>
    </source>
</evidence>
<dbReference type="InterPro" id="IPR013317">
    <property type="entry name" value="DnaA_dom"/>
</dbReference>
<keyword evidence="6 8" id="KW-0446">Lipid-binding</keyword>
<dbReference type="PROSITE" id="PS01008">
    <property type="entry name" value="DNAA"/>
    <property type="match status" value="1"/>
</dbReference>
<dbReference type="InterPro" id="IPR013159">
    <property type="entry name" value="DnaA_C"/>
</dbReference>
<dbReference type="InterPro" id="IPR020591">
    <property type="entry name" value="Chromosome_initiator_DnaA-like"/>
</dbReference>
<accession>A0A2T0RE44</accession>
<comment type="domain">
    <text evidence="8">Domain I is involved in oligomerization and binding regulators, domain II is flexibile and of varying length in different bacteria, domain III forms the AAA+ region, while domain IV binds dsDNA.</text>
</comment>
<evidence type="ECO:0000256" key="7">
    <source>
        <dbReference type="ARBA" id="ARBA00023125"/>
    </source>
</evidence>
<dbReference type="OrthoDB" id="9807019at2"/>
<feature type="region of interest" description="Disordered" evidence="12">
    <location>
        <begin position="91"/>
        <end position="120"/>
    </location>
</feature>
<dbReference type="Gene3D" id="1.10.8.60">
    <property type="match status" value="1"/>
</dbReference>
<dbReference type="InterPro" id="IPR001957">
    <property type="entry name" value="Chromosome_initiator_DnaA"/>
</dbReference>
<feature type="binding site" evidence="8">
    <location>
        <position position="170"/>
    </location>
    <ligand>
        <name>ATP</name>
        <dbReference type="ChEBI" id="CHEBI:30616"/>
    </ligand>
</feature>
<dbReference type="InterPro" id="IPR010921">
    <property type="entry name" value="Trp_repressor/repl_initiator"/>
</dbReference>
<dbReference type="AlphaFoldDB" id="A0A2T0RE44"/>